<dbReference type="FunFam" id="1.10.240.10:FF:000001">
    <property type="entry name" value="Tyrosine--tRNA ligase"/>
    <property type="match status" value="1"/>
</dbReference>
<dbReference type="SUPFAM" id="SSF52374">
    <property type="entry name" value="Nucleotidylyl transferase"/>
    <property type="match status" value="1"/>
</dbReference>
<dbReference type="SUPFAM" id="SSF55174">
    <property type="entry name" value="Alpha-L RNA-binding motif"/>
    <property type="match status" value="1"/>
</dbReference>
<dbReference type="GO" id="GO:0006437">
    <property type="term" value="P:tyrosyl-tRNA aminoacylation"/>
    <property type="evidence" value="ECO:0007669"/>
    <property type="project" value="UniProtKB-UniRule"/>
</dbReference>
<evidence type="ECO:0000313" key="12">
    <source>
        <dbReference type="Proteomes" id="UP000198217"/>
    </source>
</evidence>
<evidence type="ECO:0000256" key="2">
    <source>
        <dbReference type="ARBA" id="ARBA00022741"/>
    </source>
</evidence>
<keyword evidence="4 9" id="KW-0694">RNA-binding</keyword>
<evidence type="ECO:0000256" key="5">
    <source>
        <dbReference type="ARBA" id="ARBA00022917"/>
    </source>
</evidence>
<keyword evidence="3 8" id="KW-0067">ATP-binding</keyword>
<keyword evidence="1 8" id="KW-0436">Ligase</keyword>
<dbReference type="GO" id="GO:0005829">
    <property type="term" value="C:cytosol"/>
    <property type="evidence" value="ECO:0007669"/>
    <property type="project" value="TreeGrafter"/>
</dbReference>
<dbReference type="CDD" id="cd00805">
    <property type="entry name" value="TyrRS_core"/>
    <property type="match status" value="1"/>
</dbReference>
<sequence>MTVTDISLPPPGRDSLTEDLLWRGLIQDSTGIDELRALLDGPRAAFYVGFDPTAPSLHVGHLVQVATARRLQLAGHRPLLLVGGATGQIGDPKESAERTLNPPEVVAGWVARIRDQLAPFVSYTGENAAQLVNNLDWTGEMSVVEFLRDVGKHFPVNKMLAREVVKARLESGISFTEFSYQLLQANDFFELHRRHGCQLQFGGSDQWGNITAGVDYVRRRGAGPVQAFTTPLVTRSDGTKFGKTEGGAVWLDPEMTSPYAFYQFWVNVEDRDVNRYLRFFSFRSREELEALEKETAERPAARLAQRALAEELTALVHGEREMAQAVAASQALFGRGSLTDLTPATLRAALTEAGLVHVGGELPDVAALLRESGLVPSHKEARRVIAEGGAYVNNNRVTDVDARVSPEDLLHGRYLVLRRGKRSFAGVEVER</sequence>
<keyword evidence="8" id="KW-0963">Cytoplasm</keyword>
<feature type="binding site" evidence="8">
    <location>
        <position position="243"/>
    </location>
    <ligand>
        <name>ATP</name>
        <dbReference type="ChEBI" id="CHEBI:30616"/>
    </ligand>
</feature>
<evidence type="ECO:0000259" key="10">
    <source>
        <dbReference type="SMART" id="SM00363"/>
    </source>
</evidence>
<dbReference type="InterPro" id="IPR002305">
    <property type="entry name" value="aa-tRNA-synth_Ic"/>
</dbReference>
<accession>A0A1C5IKQ6</accession>
<name>A0A1C5IKQ6_9ACTN</name>
<dbReference type="PRINTS" id="PR01040">
    <property type="entry name" value="TRNASYNTHTYR"/>
</dbReference>
<dbReference type="Gene3D" id="3.10.290.10">
    <property type="entry name" value="RNA-binding S4 domain"/>
    <property type="match status" value="1"/>
</dbReference>
<dbReference type="Pfam" id="PF00579">
    <property type="entry name" value="tRNA-synt_1b"/>
    <property type="match status" value="1"/>
</dbReference>
<evidence type="ECO:0000256" key="8">
    <source>
        <dbReference type="HAMAP-Rule" id="MF_02006"/>
    </source>
</evidence>
<dbReference type="GO" id="GO:0004831">
    <property type="term" value="F:tyrosine-tRNA ligase activity"/>
    <property type="evidence" value="ECO:0007669"/>
    <property type="project" value="UniProtKB-UniRule"/>
</dbReference>
<dbReference type="EC" id="6.1.1.1" evidence="8"/>
<feature type="binding site" evidence="8">
    <location>
        <position position="47"/>
    </location>
    <ligand>
        <name>L-tyrosine</name>
        <dbReference type="ChEBI" id="CHEBI:58315"/>
    </ligand>
</feature>
<gene>
    <name evidence="8" type="primary">tyrS</name>
    <name evidence="11" type="ORF">GA0070609_3497</name>
</gene>
<keyword evidence="12" id="KW-1185">Reference proteome</keyword>
<dbReference type="HAMAP" id="MF_02006">
    <property type="entry name" value="Tyr_tRNA_synth_type1"/>
    <property type="match status" value="1"/>
</dbReference>
<dbReference type="InterPro" id="IPR002942">
    <property type="entry name" value="S4_RNA-bd"/>
</dbReference>
<organism evidence="11 12">
    <name type="scientific">Micromonospora echinaurantiaca</name>
    <dbReference type="NCBI Taxonomy" id="47857"/>
    <lineage>
        <taxon>Bacteria</taxon>
        <taxon>Bacillati</taxon>
        <taxon>Actinomycetota</taxon>
        <taxon>Actinomycetes</taxon>
        <taxon>Micromonosporales</taxon>
        <taxon>Micromonosporaceae</taxon>
        <taxon>Micromonospora</taxon>
    </lineage>
</organism>
<dbReference type="Gene3D" id="1.10.240.10">
    <property type="entry name" value="Tyrosyl-Transfer RNA Synthetase"/>
    <property type="match status" value="1"/>
</dbReference>
<protein>
    <recommendedName>
        <fullName evidence="8">Tyrosine--tRNA ligase</fullName>
        <ecNumber evidence="8">6.1.1.1</ecNumber>
    </recommendedName>
    <alternativeName>
        <fullName evidence="8">Tyrosyl-tRNA synthetase</fullName>
        <shortName evidence="8">TyrRS</shortName>
    </alternativeName>
</protein>
<evidence type="ECO:0000256" key="6">
    <source>
        <dbReference type="ARBA" id="ARBA00023146"/>
    </source>
</evidence>
<dbReference type="GO" id="GO:0005524">
    <property type="term" value="F:ATP binding"/>
    <property type="evidence" value="ECO:0007669"/>
    <property type="project" value="UniProtKB-UniRule"/>
</dbReference>
<dbReference type="InterPro" id="IPR002307">
    <property type="entry name" value="Tyr-tRNA-ligase"/>
</dbReference>
<dbReference type="Proteomes" id="UP000198217">
    <property type="component" value="Chromosome I"/>
</dbReference>
<comment type="catalytic activity">
    <reaction evidence="7 8">
        <text>tRNA(Tyr) + L-tyrosine + ATP = L-tyrosyl-tRNA(Tyr) + AMP + diphosphate + H(+)</text>
        <dbReference type="Rhea" id="RHEA:10220"/>
        <dbReference type="Rhea" id="RHEA-COMP:9706"/>
        <dbReference type="Rhea" id="RHEA-COMP:9707"/>
        <dbReference type="ChEBI" id="CHEBI:15378"/>
        <dbReference type="ChEBI" id="CHEBI:30616"/>
        <dbReference type="ChEBI" id="CHEBI:33019"/>
        <dbReference type="ChEBI" id="CHEBI:58315"/>
        <dbReference type="ChEBI" id="CHEBI:78442"/>
        <dbReference type="ChEBI" id="CHEBI:78536"/>
        <dbReference type="ChEBI" id="CHEBI:456215"/>
        <dbReference type="EC" id="6.1.1.1"/>
    </reaction>
</comment>
<dbReference type="GO" id="GO:0003723">
    <property type="term" value="F:RNA binding"/>
    <property type="evidence" value="ECO:0007669"/>
    <property type="project" value="UniProtKB-KW"/>
</dbReference>
<keyword evidence="6 8" id="KW-0030">Aminoacyl-tRNA synthetase</keyword>
<dbReference type="EMBL" id="LT607750">
    <property type="protein sequence ID" value="SCG58930.1"/>
    <property type="molecule type" value="Genomic_DNA"/>
</dbReference>
<dbReference type="AlphaFoldDB" id="A0A1C5IKQ6"/>
<evidence type="ECO:0000256" key="7">
    <source>
        <dbReference type="ARBA" id="ARBA00048248"/>
    </source>
</evidence>
<evidence type="ECO:0000313" key="11">
    <source>
        <dbReference type="EMBL" id="SCG58930.1"/>
    </source>
</evidence>
<dbReference type="Gene3D" id="3.40.50.620">
    <property type="entry name" value="HUPs"/>
    <property type="match status" value="1"/>
</dbReference>
<dbReference type="InterPro" id="IPR001412">
    <property type="entry name" value="aa-tRNA-synth_I_CS"/>
</dbReference>
<evidence type="ECO:0000256" key="1">
    <source>
        <dbReference type="ARBA" id="ARBA00022598"/>
    </source>
</evidence>
<comment type="subcellular location">
    <subcellularLocation>
        <location evidence="8">Cytoplasm</location>
    </subcellularLocation>
</comment>
<reference evidence="11 12" key="1">
    <citation type="submission" date="2016-06" db="EMBL/GenBank/DDBJ databases">
        <authorList>
            <person name="Kjaerup R.B."/>
            <person name="Dalgaard T.S."/>
            <person name="Juul-Madsen H.R."/>
        </authorList>
    </citation>
    <scope>NUCLEOTIDE SEQUENCE [LARGE SCALE GENOMIC DNA]</scope>
    <source>
        <strain evidence="11 12">DSM 43904</strain>
    </source>
</reference>
<dbReference type="PROSITE" id="PS50889">
    <property type="entry name" value="S4"/>
    <property type="match status" value="1"/>
</dbReference>
<dbReference type="CDD" id="cd00165">
    <property type="entry name" value="S4"/>
    <property type="match status" value="1"/>
</dbReference>
<dbReference type="NCBIfam" id="TIGR00234">
    <property type="entry name" value="tyrS"/>
    <property type="match status" value="1"/>
</dbReference>
<dbReference type="Pfam" id="PF22421">
    <property type="entry name" value="SYY_C-terminal"/>
    <property type="match status" value="1"/>
</dbReference>
<feature type="domain" description="RNA-binding S4" evidence="10">
    <location>
        <begin position="363"/>
        <end position="421"/>
    </location>
</feature>
<comment type="subunit">
    <text evidence="8">Homodimer.</text>
</comment>
<dbReference type="SMART" id="SM00363">
    <property type="entry name" value="S4"/>
    <property type="match status" value="1"/>
</dbReference>
<dbReference type="PANTHER" id="PTHR11766">
    <property type="entry name" value="TYROSYL-TRNA SYNTHETASE"/>
    <property type="match status" value="1"/>
</dbReference>
<dbReference type="InterPro" id="IPR024107">
    <property type="entry name" value="Tyr-tRNA-ligase_bac_1"/>
</dbReference>
<comment type="function">
    <text evidence="8">Catalyzes the attachment of tyrosine to tRNA(Tyr) in a two-step reaction: tyrosine is first activated by ATP to form Tyr-AMP and then transferred to the acceptor end of tRNA(Tyr).</text>
</comment>
<comment type="similarity">
    <text evidence="8">Belongs to the class-I aminoacyl-tRNA synthetase family. TyrS type 1 subfamily.</text>
</comment>
<evidence type="ECO:0000256" key="9">
    <source>
        <dbReference type="PROSITE-ProRule" id="PRU00182"/>
    </source>
</evidence>
<feature type="short sequence motif" description="'KMSKS' region" evidence="8">
    <location>
        <begin position="240"/>
        <end position="244"/>
    </location>
</feature>
<dbReference type="InterPro" id="IPR036986">
    <property type="entry name" value="S4_RNA-bd_sf"/>
</dbReference>
<keyword evidence="5 8" id="KW-0648">Protein biosynthesis</keyword>
<feature type="short sequence motif" description="'HIGH' region" evidence="8">
    <location>
        <begin position="52"/>
        <end position="61"/>
    </location>
</feature>
<evidence type="ECO:0000256" key="3">
    <source>
        <dbReference type="ARBA" id="ARBA00022840"/>
    </source>
</evidence>
<keyword evidence="2 8" id="KW-0547">Nucleotide-binding</keyword>
<feature type="binding site" evidence="8">
    <location>
        <position position="184"/>
    </location>
    <ligand>
        <name>L-tyrosine</name>
        <dbReference type="ChEBI" id="CHEBI:58315"/>
    </ligand>
</feature>
<dbReference type="PANTHER" id="PTHR11766:SF0">
    <property type="entry name" value="TYROSINE--TRNA LIGASE, MITOCHONDRIAL"/>
    <property type="match status" value="1"/>
</dbReference>
<dbReference type="InterPro" id="IPR024088">
    <property type="entry name" value="Tyr-tRNA-ligase_bac-type"/>
</dbReference>
<evidence type="ECO:0000256" key="4">
    <source>
        <dbReference type="ARBA" id="ARBA00022884"/>
    </source>
</evidence>
<feature type="binding site" evidence="8">
    <location>
        <position position="180"/>
    </location>
    <ligand>
        <name>L-tyrosine</name>
        <dbReference type="ChEBI" id="CHEBI:58315"/>
    </ligand>
</feature>
<proteinExistence type="inferred from homology"/>
<dbReference type="InterPro" id="IPR054608">
    <property type="entry name" value="SYY-like_C"/>
</dbReference>
<dbReference type="InterPro" id="IPR014729">
    <property type="entry name" value="Rossmann-like_a/b/a_fold"/>
</dbReference>
<dbReference type="PROSITE" id="PS00178">
    <property type="entry name" value="AA_TRNA_LIGASE_I"/>
    <property type="match status" value="1"/>
</dbReference>